<dbReference type="InterPro" id="IPR036388">
    <property type="entry name" value="WH-like_DNA-bd_sf"/>
</dbReference>
<dbReference type="SUPFAM" id="SSF88659">
    <property type="entry name" value="Sigma3 and sigma4 domains of RNA polymerase sigma factors"/>
    <property type="match status" value="1"/>
</dbReference>
<keyword evidence="2" id="KW-0805">Transcription regulation</keyword>
<feature type="domain" description="RNA polymerase sigma factor 70 region 4 type 2" evidence="7">
    <location>
        <begin position="131"/>
        <end position="183"/>
    </location>
</feature>
<dbReference type="Gene3D" id="1.10.1740.10">
    <property type="match status" value="1"/>
</dbReference>
<dbReference type="GO" id="GO:0016987">
    <property type="term" value="F:sigma factor activity"/>
    <property type="evidence" value="ECO:0007669"/>
    <property type="project" value="UniProtKB-KW"/>
</dbReference>
<dbReference type="Pfam" id="PF08281">
    <property type="entry name" value="Sigma70_r4_2"/>
    <property type="match status" value="1"/>
</dbReference>
<dbReference type="SUPFAM" id="SSF88946">
    <property type="entry name" value="Sigma2 domain of RNA polymerase sigma factors"/>
    <property type="match status" value="1"/>
</dbReference>
<evidence type="ECO:0000259" key="6">
    <source>
        <dbReference type="Pfam" id="PF04542"/>
    </source>
</evidence>
<dbReference type="InterPro" id="IPR013249">
    <property type="entry name" value="RNA_pol_sigma70_r4_t2"/>
</dbReference>
<dbReference type="PANTHER" id="PTHR43133">
    <property type="entry name" value="RNA POLYMERASE ECF-TYPE SIGMA FACTO"/>
    <property type="match status" value="1"/>
</dbReference>
<dbReference type="GO" id="GO:0003677">
    <property type="term" value="F:DNA binding"/>
    <property type="evidence" value="ECO:0007669"/>
    <property type="project" value="UniProtKB-KW"/>
</dbReference>
<dbReference type="EMBL" id="VBAJ01000198">
    <property type="protein sequence ID" value="TMJ07055.1"/>
    <property type="molecule type" value="Genomic_DNA"/>
</dbReference>
<keyword evidence="5" id="KW-0804">Transcription</keyword>
<feature type="domain" description="RNA polymerase sigma-70 region 2" evidence="6">
    <location>
        <begin position="36"/>
        <end position="101"/>
    </location>
</feature>
<comment type="similarity">
    <text evidence="1">Belongs to the sigma-70 factor family. ECF subfamily.</text>
</comment>
<evidence type="ECO:0000313" key="8">
    <source>
        <dbReference type="EMBL" id="TMJ07055.1"/>
    </source>
</evidence>
<dbReference type="InterPro" id="IPR014284">
    <property type="entry name" value="RNA_pol_sigma-70_dom"/>
</dbReference>
<dbReference type="PANTHER" id="PTHR43133:SF8">
    <property type="entry name" value="RNA POLYMERASE SIGMA FACTOR HI_1459-RELATED"/>
    <property type="match status" value="1"/>
</dbReference>
<sequence length="196" mass="21445">MRGSAHPCDGGTAVVSEEADLIARSAGGDLDAYDRLVGLYQDRVYQVAYRITGNREDAWDAAQETFLNAFRSLPRFRGASAFSTWVHRIATNAALDLIRRRPPQPPVSLEDVAVSAGDDPAETATRSELQQRLHRAITSLPADQRVVVVLRDVQGLSYEEITAVLRIPPGTVRSRLSRGRESLRRQLADLAPAAGV</sequence>
<comment type="caution">
    <text evidence="8">The sequence shown here is derived from an EMBL/GenBank/DDBJ whole genome shotgun (WGS) entry which is preliminary data.</text>
</comment>
<dbReference type="NCBIfam" id="TIGR02937">
    <property type="entry name" value="sigma70-ECF"/>
    <property type="match status" value="1"/>
</dbReference>
<dbReference type="GO" id="GO:0006352">
    <property type="term" value="P:DNA-templated transcription initiation"/>
    <property type="evidence" value="ECO:0007669"/>
    <property type="project" value="InterPro"/>
</dbReference>
<protein>
    <submittedName>
        <fullName evidence="8">Sigma-70 family RNA polymerase sigma factor</fullName>
    </submittedName>
</protein>
<name>A0A537LGD4_9BACT</name>
<evidence type="ECO:0000256" key="3">
    <source>
        <dbReference type="ARBA" id="ARBA00023082"/>
    </source>
</evidence>
<keyword evidence="4" id="KW-0238">DNA-binding</keyword>
<gene>
    <name evidence="8" type="ORF">E6G99_07965</name>
</gene>
<reference evidence="8 9" key="1">
    <citation type="journal article" date="2019" name="Nat. Microbiol.">
        <title>Mediterranean grassland soil C-N compound turnover is dependent on rainfall and depth, and is mediated by genomically divergent microorganisms.</title>
        <authorList>
            <person name="Diamond S."/>
            <person name="Andeer P.F."/>
            <person name="Li Z."/>
            <person name="Crits-Christoph A."/>
            <person name="Burstein D."/>
            <person name="Anantharaman K."/>
            <person name="Lane K.R."/>
            <person name="Thomas B.C."/>
            <person name="Pan C."/>
            <person name="Northen T.R."/>
            <person name="Banfield J.F."/>
        </authorList>
    </citation>
    <scope>NUCLEOTIDE SEQUENCE [LARGE SCALE GENOMIC DNA]</scope>
    <source>
        <strain evidence="8">NP_2</strain>
    </source>
</reference>
<dbReference type="CDD" id="cd06171">
    <property type="entry name" value="Sigma70_r4"/>
    <property type="match status" value="1"/>
</dbReference>
<dbReference type="InterPro" id="IPR013324">
    <property type="entry name" value="RNA_pol_sigma_r3/r4-like"/>
</dbReference>
<keyword evidence="3" id="KW-0731">Sigma factor</keyword>
<evidence type="ECO:0000256" key="1">
    <source>
        <dbReference type="ARBA" id="ARBA00010641"/>
    </source>
</evidence>
<dbReference type="Proteomes" id="UP000318661">
    <property type="component" value="Unassembled WGS sequence"/>
</dbReference>
<accession>A0A537LGD4</accession>
<evidence type="ECO:0000313" key="9">
    <source>
        <dbReference type="Proteomes" id="UP000318661"/>
    </source>
</evidence>
<dbReference type="Pfam" id="PF04542">
    <property type="entry name" value="Sigma70_r2"/>
    <property type="match status" value="1"/>
</dbReference>
<evidence type="ECO:0000256" key="2">
    <source>
        <dbReference type="ARBA" id="ARBA00023015"/>
    </source>
</evidence>
<dbReference type="InterPro" id="IPR013325">
    <property type="entry name" value="RNA_pol_sigma_r2"/>
</dbReference>
<dbReference type="AlphaFoldDB" id="A0A537LGD4"/>
<proteinExistence type="inferred from homology"/>
<dbReference type="InterPro" id="IPR039425">
    <property type="entry name" value="RNA_pol_sigma-70-like"/>
</dbReference>
<dbReference type="Gene3D" id="1.10.10.10">
    <property type="entry name" value="Winged helix-like DNA-binding domain superfamily/Winged helix DNA-binding domain"/>
    <property type="match status" value="1"/>
</dbReference>
<evidence type="ECO:0000259" key="7">
    <source>
        <dbReference type="Pfam" id="PF08281"/>
    </source>
</evidence>
<organism evidence="8 9">
    <name type="scientific">Candidatus Segetimicrobium genomatis</name>
    <dbReference type="NCBI Taxonomy" id="2569760"/>
    <lineage>
        <taxon>Bacteria</taxon>
        <taxon>Bacillati</taxon>
        <taxon>Candidatus Sysuimicrobiota</taxon>
        <taxon>Candidatus Sysuimicrobiia</taxon>
        <taxon>Candidatus Sysuimicrobiales</taxon>
        <taxon>Candidatus Segetimicrobiaceae</taxon>
        <taxon>Candidatus Segetimicrobium</taxon>
    </lineage>
</organism>
<evidence type="ECO:0000256" key="4">
    <source>
        <dbReference type="ARBA" id="ARBA00023125"/>
    </source>
</evidence>
<dbReference type="InterPro" id="IPR007627">
    <property type="entry name" value="RNA_pol_sigma70_r2"/>
</dbReference>
<evidence type="ECO:0000256" key="5">
    <source>
        <dbReference type="ARBA" id="ARBA00023163"/>
    </source>
</evidence>